<sequence length="299" mass="34067">MESWIITSKTIGQRIDHFLNEHLDLSRSKIASMIKDGTILCNDMPTKANYKTKLNDCITASTYQVKTLDIEPVKMNIDVVYEDEYLLVVNKPRGLVVHPGHGVKSDTLLHGLIYYLNHNKDHYIRPGLVHRIDRNTSGLLVVAKDDKTHQFLAEQLLDKTMNRTYYALVHGVLPQAHVLVDAPIGPDKSNTKIMTVNQARSKPARTHFEKVETYINSSLIRCKLETGRTHQIRVHALHAKIPLHGDPQYGHPLDADQSGQYLCASKLEFIHPKSLKLMQFEVPLPEYFIEKIKTITHAK</sequence>
<dbReference type="InterPro" id="IPR006225">
    <property type="entry name" value="PsdUridine_synth_RluC/D"/>
</dbReference>
<evidence type="ECO:0000259" key="7">
    <source>
        <dbReference type="Pfam" id="PF00849"/>
    </source>
</evidence>
<dbReference type="RefSeq" id="WP_125164556.1">
    <property type="nucleotide sequence ID" value="NZ_CP034234.1"/>
</dbReference>
<dbReference type="GO" id="GO:0140098">
    <property type="term" value="F:catalytic activity, acting on RNA"/>
    <property type="evidence" value="ECO:0007669"/>
    <property type="project" value="UniProtKB-ARBA"/>
</dbReference>
<keyword evidence="5" id="KW-0694">RNA-binding</keyword>
<dbReference type="EC" id="5.4.99.-" evidence="6"/>
<dbReference type="InterPro" id="IPR050188">
    <property type="entry name" value="RluA_PseudoU_synthase"/>
</dbReference>
<dbReference type="InterPro" id="IPR006224">
    <property type="entry name" value="PsdUridine_synth_RluA-like_CS"/>
</dbReference>
<accession>A0A3Q8S7R9</accession>
<dbReference type="InterPro" id="IPR020103">
    <property type="entry name" value="PsdUridine_synth_cat_dom_sf"/>
</dbReference>
<dbReference type="Gene3D" id="3.30.2350.10">
    <property type="entry name" value="Pseudouridine synthase"/>
    <property type="match status" value="1"/>
</dbReference>
<evidence type="ECO:0000256" key="5">
    <source>
        <dbReference type="PROSITE-ProRule" id="PRU00182"/>
    </source>
</evidence>
<dbReference type="KEGG" id="eri:EEI45_06195"/>
<evidence type="ECO:0000313" key="8">
    <source>
        <dbReference type="EMBL" id="AZK44383.1"/>
    </source>
</evidence>
<evidence type="ECO:0000256" key="6">
    <source>
        <dbReference type="RuleBase" id="RU362028"/>
    </source>
</evidence>
<feature type="domain" description="Pseudouridine synthase RsuA/RluA-like" evidence="7">
    <location>
        <begin position="85"/>
        <end position="237"/>
    </location>
</feature>
<evidence type="ECO:0000313" key="9">
    <source>
        <dbReference type="Proteomes" id="UP000278804"/>
    </source>
</evidence>
<comment type="catalytic activity">
    <reaction evidence="1 6">
        <text>a uridine in RNA = a pseudouridine in RNA</text>
        <dbReference type="Rhea" id="RHEA:48348"/>
        <dbReference type="Rhea" id="RHEA-COMP:12068"/>
        <dbReference type="Rhea" id="RHEA-COMP:12069"/>
        <dbReference type="ChEBI" id="CHEBI:65314"/>
        <dbReference type="ChEBI" id="CHEBI:65315"/>
    </reaction>
</comment>
<dbReference type="CDD" id="cd00165">
    <property type="entry name" value="S4"/>
    <property type="match status" value="1"/>
</dbReference>
<evidence type="ECO:0000256" key="3">
    <source>
        <dbReference type="ARBA" id="ARBA00023235"/>
    </source>
</evidence>
<comment type="similarity">
    <text evidence="2 6">Belongs to the pseudouridine synthase RluA family.</text>
</comment>
<name>A0A3Q8S7R9_9FIRM</name>
<dbReference type="PANTHER" id="PTHR21600:SF44">
    <property type="entry name" value="RIBOSOMAL LARGE SUBUNIT PSEUDOURIDINE SYNTHASE D"/>
    <property type="match status" value="1"/>
</dbReference>
<comment type="function">
    <text evidence="6">Responsible for synthesis of pseudouridine from uracil.</text>
</comment>
<proteinExistence type="inferred from homology"/>
<dbReference type="Pfam" id="PF00849">
    <property type="entry name" value="PseudoU_synth_2"/>
    <property type="match status" value="1"/>
</dbReference>
<dbReference type="SUPFAM" id="SSF55174">
    <property type="entry name" value="Alpha-L RNA-binding motif"/>
    <property type="match status" value="1"/>
</dbReference>
<dbReference type="PANTHER" id="PTHR21600">
    <property type="entry name" value="MITOCHONDRIAL RNA PSEUDOURIDINE SYNTHASE"/>
    <property type="match status" value="1"/>
</dbReference>
<evidence type="ECO:0000256" key="2">
    <source>
        <dbReference type="ARBA" id="ARBA00010876"/>
    </source>
</evidence>
<dbReference type="AlphaFoldDB" id="A0A3Q8S7R9"/>
<dbReference type="CDD" id="cd02869">
    <property type="entry name" value="PseudoU_synth_RluA_like"/>
    <property type="match status" value="1"/>
</dbReference>
<reference evidence="8 9" key="1">
    <citation type="journal article" date="2020" name="Int. J. Syst. Evol. Microbiol.">
        <title>Description of Erysipelothrix piscisicarius sp. nov., an emergent fish pathogen, and assessment of virulence using a tiger barb (Puntigrus tetrazona) infection model.</title>
        <authorList>
            <person name="Pomaranski E.K."/>
            <person name="Griffin M.J."/>
            <person name="Camus A.C."/>
            <person name="Armwood A.R."/>
            <person name="Shelley J."/>
            <person name="Waldbieser G.C."/>
            <person name="LaFrentz B.R."/>
            <person name="Garcia J.C."/>
            <person name="Yanong R."/>
            <person name="Soto E."/>
        </authorList>
    </citation>
    <scope>NUCLEOTIDE SEQUENCE [LARGE SCALE GENOMIC DNA]</scope>
    <source>
        <strain evidence="8 9">15TAL0474</strain>
    </source>
</reference>
<dbReference type="PROSITE" id="PS01129">
    <property type="entry name" value="PSI_RLU"/>
    <property type="match status" value="1"/>
</dbReference>
<dbReference type="GO" id="GO:0000455">
    <property type="term" value="P:enzyme-directed rRNA pseudouridine synthesis"/>
    <property type="evidence" value="ECO:0007669"/>
    <property type="project" value="TreeGrafter"/>
</dbReference>
<dbReference type="NCBIfam" id="TIGR00005">
    <property type="entry name" value="rluA_subfam"/>
    <property type="match status" value="1"/>
</dbReference>
<protein>
    <recommendedName>
        <fullName evidence="6">Pseudouridine synthase</fullName>
        <ecNumber evidence="6">5.4.99.-</ecNumber>
    </recommendedName>
</protein>
<evidence type="ECO:0000256" key="1">
    <source>
        <dbReference type="ARBA" id="ARBA00000073"/>
    </source>
</evidence>
<dbReference type="InterPro" id="IPR006145">
    <property type="entry name" value="PsdUridine_synth_RsuA/RluA"/>
</dbReference>
<dbReference type="InterPro" id="IPR036986">
    <property type="entry name" value="S4_RNA-bd_sf"/>
</dbReference>
<dbReference type="GO" id="GO:0003723">
    <property type="term" value="F:RNA binding"/>
    <property type="evidence" value="ECO:0007669"/>
    <property type="project" value="UniProtKB-KW"/>
</dbReference>
<gene>
    <name evidence="8" type="ORF">EEI45_06195</name>
</gene>
<keyword evidence="3 6" id="KW-0413">Isomerase</keyword>
<dbReference type="Proteomes" id="UP000278804">
    <property type="component" value="Chromosome"/>
</dbReference>
<organism evidence="8 9">
    <name type="scientific">Erysipelothrix piscisicarius</name>
    <dbReference type="NCBI Taxonomy" id="2485784"/>
    <lineage>
        <taxon>Bacteria</taxon>
        <taxon>Bacillati</taxon>
        <taxon>Bacillota</taxon>
        <taxon>Erysipelotrichia</taxon>
        <taxon>Erysipelotrichales</taxon>
        <taxon>Erysipelotrichaceae</taxon>
        <taxon>Erysipelothrix</taxon>
    </lineage>
</organism>
<dbReference type="Gene3D" id="3.10.290.10">
    <property type="entry name" value="RNA-binding S4 domain"/>
    <property type="match status" value="1"/>
</dbReference>
<feature type="active site" evidence="4">
    <location>
        <position position="133"/>
    </location>
</feature>
<dbReference type="GO" id="GO:0009982">
    <property type="term" value="F:pseudouridine synthase activity"/>
    <property type="evidence" value="ECO:0007669"/>
    <property type="project" value="InterPro"/>
</dbReference>
<dbReference type="EMBL" id="CP034234">
    <property type="protein sequence ID" value="AZK44383.1"/>
    <property type="molecule type" value="Genomic_DNA"/>
</dbReference>
<evidence type="ECO:0000256" key="4">
    <source>
        <dbReference type="PIRSR" id="PIRSR606225-1"/>
    </source>
</evidence>
<keyword evidence="9" id="KW-1185">Reference proteome</keyword>
<dbReference type="PROSITE" id="PS50889">
    <property type="entry name" value="S4"/>
    <property type="match status" value="1"/>
</dbReference>
<dbReference type="SUPFAM" id="SSF55120">
    <property type="entry name" value="Pseudouridine synthase"/>
    <property type="match status" value="1"/>
</dbReference>